<keyword evidence="4" id="KW-1185">Reference proteome</keyword>
<dbReference type="RefSeq" id="XP_006680663.1">
    <property type="nucleotide sequence ID" value="XM_006680600.1"/>
</dbReference>
<gene>
    <name evidence="3" type="ORF">BATDEDRAFT_26423</name>
</gene>
<dbReference type="GeneID" id="18239028"/>
<dbReference type="EMBL" id="GL882888">
    <property type="protein sequence ID" value="EGF78599.1"/>
    <property type="molecule type" value="Genomic_DNA"/>
</dbReference>
<accession>F4P8D0</accession>
<reference evidence="3 4" key="1">
    <citation type="submission" date="2009-12" db="EMBL/GenBank/DDBJ databases">
        <title>The draft genome of Batrachochytrium dendrobatidis.</title>
        <authorList>
            <consortium name="US DOE Joint Genome Institute (JGI-PGF)"/>
            <person name="Kuo A."/>
            <person name="Salamov A."/>
            <person name="Schmutz J."/>
            <person name="Lucas S."/>
            <person name="Pitluck S."/>
            <person name="Rosenblum E."/>
            <person name="Stajich J."/>
            <person name="Eisen M."/>
            <person name="Grigoriev I.V."/>
        </authorList>
    </citation>
    <scope>NUCLEOTIDE SEQUENCE [LARGE SCALE GENOMIC DNA]</scope>
    <source>
        <strain evidence="4">JAM81 / FGSC 10211</strain>
    </source>
</reference>
<proteinExistence type="predicted"/>
<feature type="compositionally biased region" description="Acidic residues" evidence="2">
    <location>
        <begin position="298"/>
        <end position="313"/>
    </location>
</feature>
<sequence>MKNSPEARSNLIDGSPHSRHSSRTRPTTCRLTQSFEARYPLKKGSANVSSAYVYIVASQVTELMTALAEVLIEERLQVPDPSFAKPTPLPLENIIPTATTSTESGLWAASNEETTNLVDMSQLSESDLSLIEGCLQMEQEYEDIKKAYGLAKSEKTDQRILVERLNKKHAKLLRKPRKNKNNPVYKKELKNSRLKLQQERKKLKELEKKCQKLYHDFFILDLKLDSNKENLAERLFEDLDLELILSHMQFLELNRDFVQGIYESLNLIMNQQSGSEQTSTSGSQSSSQYHESPSSEPLTEEPLFEEPSSEETDIPIAQPVRATSSLEWLFQYVENLLNLEVGQPRRDDPSN</sequence>
<dbReference type="Proteomes" id="UP000007241">
    <property type="component" value="Unassembled WGS sequence"/>
</dbReference>
<feature type="coiled-coil region" evidence="1">
    <location>
        <begin position="186"/>
        <end position="216"/>
    </location>
</feature>
<evidence type="ECO:0000313" key="4">
    <source>
        <dbReference type="Proteomes" id="UP000007241"/>
    </source>
</evidence>
<evidence type="ECO:0000256" key="1">
    <source>
        <dbReference type="SAM" id="Coils"/>
    </source>
</evidence>
<keyword evidence="1" id="KW-0175">Coiled coil</keyword>
<feature type="region of interest" description="Disordered" evidence="2">
    <location>
        <begin position="273"/>
        <end position="317"/>
    </location>
</feature>
<dbReference type="InParanoid" id="F4P8D0"/>
<dbReference type="HOGENOM" id="CLU_054779_0_0_1"/>
<feature type="compositionally biased region" description="Low complexity" evidence="2">
    <location>
        <begin position="273"/>
        <end position="297"/>
    </location>
</feature>
<name>F4P8D0_BATDJ</name>
<evidence type="ECO:0000256" key="2">
    <source>
        <dbReference type="SAM" id="MobiDB-lite"/>
    </source>
</evidence>
<dbReference type="AlphaFoldDB" id="F4P8D0"/>
<feature type="region of interest" description="Disordered" evidence="2">
    <location>
        <begin position="1"/>
        <end position="28"/>
    </location>
</feature>
<evidence type="ECO:0000313" key="3">
    <source>
        <dbReference type="EMBL" id="EGF78599.1"/>
    </source>
</evidence>
<protein>
    <submittedName>
        <fullName evidence="3">Uncharacterized protein</fullName>
    </submittedName>
</protein>
<organism evidence="3 4">
    <name type="scientific">Batrachochytrium dendrobatidis (strain JAM81 / FGSC 10211)</name>
    <name type="common">Frog chytrid fungus</name>
    <dbReference type="NCBI Taxonomy" id="684364"/>
    <lineage>
        <taxon>Eukaryota</taxon>
        <taxon>Fungi</taxon>
        <taxon>Fungi incertae sedis</taxon>
        <taxon>Chytridiomycota</taxon>
        <taxon>Chytridiomycota incertae sedis</taxon>
        <taxon>Chytridiomycetes</taxon>
        <taxon>Rhizophydiales</taxon>
        <taxon>Rhizophydiales incertae sedis</taxon>
        <taxon>Batrachochytrium</taxon>
    </lineage>
</organism>